<dbReference type="AlphaFoldDB" id="A0A6V8Q7D0"/>
<evidence type="ECO:0000256" key="7">
    <source>
        <dbReference type="SAM" id="Phobius"/>
    </source>
</evidence>
<accession>A0A6V8Q7D0</accession>
<comment type="similarity">
    <text evidence="1">Belongs to the Lgt family.</text>
</comment>
<protein>
    <submittedName>
        <fullName evidence="8">Phosphatidylglycerol---prolipoprotein diacylglyceryl transferase</fullName>
    </submittedName>
</protein>
<dbReference type="GO" id="GO:0005886">
    <property type="term" value="C:plasma membrane"/>
    <property type="evidence" value="ECO:0007669"/>
    <property type="project" value="InterPro"/>
</dbReference>
<dbReference type="PANTHER" id="PTHR30589:SF0">
    <property type="entry name" value="PHOSPHATIDYLGLYCEROL--PROLIPOPROTEIN DIACYLGLYCERYL TRANSFERASE"/>
    <property type="match status" value="1"/>
</dbReference>
<evidence type="ECO:0000256" key="1">
    <source>
        <dbReference type="ARBA" id="ARBA00007150"/>
    </source>
</evidence>
<reference evidence="8 9" key="1">
    <citation type="journal article" date="2020" name="Front. Microbiol.">
        <title>Single-cell genomics of novel Actinobacteria with the Wood-Ljungdahl pathway discovered in a serpentinizing system.</title>
        <authorList>
            <person name="Merino N."/>
            <person name="Kawai M."/>
            <person name="Boyd E.S."/>
            <person name="Colman D.R."/>
            <person name="McGlynn S.E."/>
            <person name="Nealson K.H."/>
            <person name="Kurokawa K."/>
            <person name="Hongoh Y."/>
        </authorList>
    </citation>
    <scope>NUCLEOTIDE SEQUENCE [LARGE SCALE GENOMIC DNA]</scope>
    <source>
        <strain evidence="8 9">S47</strain>
    </source>
</reference>
<keyword evidence="6 7" id="KW-0472">Membrane</keyword>
<keyword evidence="3 8" id="KW-0808">Transferase</keyword>
<dbReference type="Proteomes" id="UP000569018">
    <property type="component" value="Unassembled WGS sequence"/>
</dbReference>
<evidence type="ECO:0000256" key="4">
    <source>
        <dbReference type="ARBA" id="ARBA00022692"/>
    </source>
</evidence>
<keyword evidence="4 7" id="KW-0812">Transmembrane</keyword>
<proteinExistence type="inferred from homology"/>
<comment type="caution">
    <text evidence="8">The sequence shown here is derived from an EMBL/GenBank/DDBJ whole genome shotgun (WGS) entry which is preliminary data.</text>
</comment>
<feature type="transmembrane region" description="Helical" evidence="7">
    <location>
        <begin position="96"/>
        <end position="117"/>
    </location>
</feature>
<keyword evidence="2" id="KW-1003">Cell membrane</keyword>
<feature type="non-terminal residue" evidence="8">
    <location>
        <position position="1"/>
    </location>
</feature>
<evidence type="ECO:0000256" key="5">
    <source>
        <dbReference type="ARBA" id="ARBA00022989"/>
    </source>
</evidence>
<feature type="transmembrane region" description="Helical" evidence="7">
    <location>
        <begin position="64"/>
        <end position="84"/>
    </location>
</feature>
<evidence type="ECO:0000256" key="6">
    <source>
        <dbReference type="ARBA" id="ARBA00023136"/>
    </source>
</evidence>
<dbReference type="InterPro" id="IPR001640">
    <property type="entry name" value="Lgt"/>
</dbReference>
<evidence type="ECO:0000313" key="8">
    <source>
        <dbReference type="EMBL" id="GFP39984.1"/>
    </source>
</evidence>
<sequence length="121" mass="14169">EAFGYPTDLPWKIFIDPAHRPPGYEEFSYFHPTFLYESILNFVLFLVLIYLHRLSQRGKRLRDGTIFIVYGLSYAVYRTVIEFLRVDSVFVEGIRVVHLINLVGIVIFVALYLLVVARKRA</sequence>
<dbReference type="GO" id="GO:0008961">
    <property type="term" value="F:phosphatidylglycerol-prolipoprotein diacylglyceryl transferase activity"/>
    <property type="evidence" value="ECO:0007669"/>
    <property type="project" value="InterPro"/>
</dbReference>
<feature type="transmembrane region" description="Helical" evidence="7">
    <location>
        <begin position="34"/>
        <end position="52"/>
    </location>
</feature>
<dbReference type="EMBL" id="BLSD01000120">
    <property type="protein sequence ID" value="GFP39984.1"/>
    <property type="molecule type" value="Genomic_DNA"/>
</dbReference>
<dbReference type="Pfam" id="PF01790">
    <property type="entry name" value="LGT"/>
    <property type="match status" value="1"/>
</dbReference>
<dbReference type="RefSeq" id="WP_176236024.1">
    <property type="nucleotide sequence ID" value="NZ_BLSD01000120.1"/>
</dbReference>
<dbReference type="GO" id="GO:0042158">
    <property type="term" value="P:lipoprotein biosynthetic process"/>
    <property type="evidence" value="ECO:0007669"/>
    <property type="project" value="InterPro"/>
</dbReference>
<evidence type="ECO:0000313" key="9">
    <source>
        <dbReference type="Proteomes" id="UP000569018"/>
    </source>
</evidence>
<keyword evidence="8" id="KW-0449">Lipoprotein</keyword>
<keyword evidence="5 7" id="KW-1133">Transmembrane helix</keyword>
<name>A0A6V8Q7D0_9ACTN</name>
<dbReference type="PANTHER" id="PTHR30589">
    <property type="entry name" value="PROLIPOPROTEIN DIACYLGLYCERYL TRANSFERASE"/>
    <property type="match status" value="1"/>
</dbReference>
<evidence type="ECO:0000256" key="3">
    <source>
        <dbReference type="ARBA" id="ARBA00022679"/>
    </source>
</evidence>
<gene>
    <name evidence="8" type="ORF">HKBW3S47_01681</name>
</gene>
<organism evidence="8 9">
    <name type="scientific">Candidatus Hakubella thermalkaliphila</name>
    <dbReference type="NCBI Taxonomy" id="2754717"/>
    <lineage>
        <taxon>Bacteria</taxon>
        <taxon>Bacillati</taxon>
        <taxon>Actinomycetota</taxon>
        <taxon>Actinomycetota incertae sedis</taxon>
        <taxon>Candidatus Hakubellales</taxon>
        <taxon>Candidatus Hakubellaceae</taxon>
        <taxon>Candidatus Hakubella</taxon>
    </lineage>
</organism>
<evidence type="ECO:0000256" key="2">
    <source>
        <dbReference type="ARBA" id="ARBA00022475"/>
    </source>
</evidence>